<evidence type="ECO:0008006" key="5">
    <source>
        <dbReference type="Google" id="ProtNLM"/>
    </source>
</evidence>
<dbReference type="PANTHER" id="PTHR12829:SF4">
    <property type="entry name" value="N(6)-ADENINE-SPECIFIC METHYLTRANSFERASE METTL4"/>
    <property type="match status" value="1"/>
</dbReference>
<dbReference type="OrthoDB" id="61116at2759"/>
<feature type="compositionally biased region" description="Low complexity" evidence="2">
    <location>
        <begin position="163"/>
        <end position="176"/>
    </location>
</feature>
<feature type="region of interest" description="Disordered" evidence="2">
    <location>
        <begin position="45"/>
        <end position="65"/>
    </location>
</feature>
<accession>S8BAV5</accession>
<evidence type="ECO:0000313" key="4">
    <source>
        <dbReference type="Proteomes" id="UP000019376"/>
    </source>
</evidence>
<organism evidence="3 4">
    <name type="scientific">Penicillium oxalicum (strain 114-2 / CGMCC 5302)</name>
    <name type="common">Penicillium decumbens</name>
    <dbReference type="NCBI Taxonomy" id="933388"/>
    <lineage>
        <taxon>Eukaryota</taxon>
        <taxon>Fungi</taxon>
        <taxon>Dikarya</taxon>
        <taxon>Ascomycota</taxon>
        <taxon>Pezizomycotina</taxon>
        <taxon>Eurotiomycetes</taxon>
        <taxon>Eurotiomycetidae</taxon>
        <taxon>Eurotiales</taxon>
        <taxon>Aspergillaceae</taxon>
        <taxon>Penicillium</taxon>
    </lineage>
</organism>
<protein>
    <recommendedName>
        <fullName evidence="5">MT-A70 family</fullName>
    </recommendedName>
</protein>
<dbReference type="eggNOG" id="KOG2356">
    <property type="taxonomic scope" value="Eukaryota"/>
</dbReference>
<dbReference type="HOGENOM" id="CLU_027091_4_1_1"/>
<comment type="similarity">
    <text evidence="1">Belongs to the MT-A70-like family.</text>
</comment>
<keyword evidence="4" id="KW-1185">Reference proteome</keyword>
<dbReference type="Proteomes" id="UP000019376">
    <property type="component" value="Unassembled WGS sequence"/>
</dbReference>
<sequence>MPLVPVRDSAVIYCNAEDTIFLIDTPLSIALAQNLSRYESTREEVQPVISSDDPTAVPQERSRTKRRLLRSTRPLERPFPSTEPKSLAARKKLLEKVPFSEQRYHDEFIQPLVRSALEMISAGHGGQEHPWCLPRVLCDDPRTRESSKSPSEGLQPVKKRPRGSSSGLSSGPMQSSKCNSFGSIPPLILSSTSDNIFHSLNELSECVVKNVFAEPATIVIESPSDGLGPNEFIIPPRADFTMCTLPLSPAESSGQYSRIKSLDQPIPTIPSSHKFNVLLFDPPWPNRSVRRSGHYQIHPYSEMAILTQRLRDILRVHSYHADAKLNHPDTTTLTRSSLSQSRLSVAGIWITNAEKARRAAYEALITSGFRITEEWIWIKTTADGQPICPIDGLWRKPYEILVVGRADPTGSAISAEERHDTWTKSNDLLGVDPGSIRRRVIAAVPDLHSRKPSLKELFERIFFMEKEGGLRVQSYSAMEIFARNLTAGWLACGNEVLKFNARECWAEAPAVEDA</sequence>
<dbReference type="AlphaFoldDB" id="S8BAV5"/>
<dbReference type="GO" id="GO:0008168">
    <property type="term" value="F:methyltransferase activity"/>
    <property type="evidence" value="ECO:0007669"/>
    <property type="project" value="TreeGrafter"/>
</dbReference>
<dbReference type="InterPro" id="IPR007757">
    <property type="entry name" value="MT-A70-like"/>
</dbReference>
<dbReference type="EMBL" id="KB644414">
    <property type="protein sequence ID" value="EPS31962.1"/>
    <property type="molecule type" value="Genomic_DNA"/>
</dbReference>
<dbReference type="STRING" id="933388.S8BAV5"/>
<feature type="region of interest" description="Disordered" evidence="2">
    <location>
        <begin position="142"/>
        <end position="177"/>
    </location>
</feature>
<evidence type="ECO:0000256" key="2">
    <source>
        <dbReference type="SAM" id="MobiDB-lite"/>
    </source>
</evidence>
<evidence type="ECO:0000256" key="1">
    <source>
        <dbReference type="PROSITE-ProRule" id="PRU00489"/>
    </source>
</evidence>
<dbReference type="Pfam" id="PF05063">
    <property type="entry name" value="MT-A70"/>
    <property type="match status" value="1"/>
</dbReference>
<name>S8BAV5_PENO1</name>
<reference evidence="3 4" key="1">
    <citation type="journal article" date="2013" name="PLoS ONE">
        <title>Genomic and secretomic analyses reveal unique features of the lignocellulolytic enzyme system of Penicillium decumbens.</title>
        <authorList>
            <person name="Liu G."/>
            <person name="Zhang L."/>
            <person name="Wei X."/>
            <person name="Zou G."/>
            <person name="Qin Y."/>
            <person name="Ma L."/>
            <person name="Li J."/>
            <person name="Zheng H."/>
            <person name="Wang S."/>
            <person name="Wang C."/>
            <person name="Xun L."/>
            <person name="Zhao G.-P."/>
            <person name="Zhou Z."/>
            <person name="Qu Y."/>
        </authorList>
    </citation>
    <scope>NUCLEOTIDE SEQUENCE [LARGE SCALE GENOMIC DNA]</scope>
    <source>
        <strain evidence="4">114-2 / CGMCC 5302</strain>
    </source>
</reference>
<dbReference type="PANTHER" id="PTHR12829">
    <property type="entry name" value="N6-ADENOSINE-METHYLTRANSFERASE"/>
    <property type="match status" value="1"/>
</dbReference>
<proteinExistence type="inferred from homology"/>
<dbReference type="PhylomeDB" id="S8BAV5"/>
<gene>
    <name evidence="3" type="ORF">PDE_06921</name>
</gene>
<evidence type="ECO:0000313" key="3">
    <source>
        <dbReference type="EMBL" id="EPS31962.1"/>
    </source>
</evidence>
<dbReference type="GO" id="GO:0005634">
    <property type="term" value="C:nucleus"/>
    <property type="evidence" value="ECO:0007669"/>
    <property type="project" value="TreeGrafter"/>
</dbReference>
<dbReference type="PROSITE" id="PS51143">
    <property type="entry name" value="MT_A70"/>
    <property type="match status" value="1"/>
</dbReference>